<proteinExistence type="predicted"/>
<evidence type="ECO:0000313" key="3">
    <source>
        <dbReference type="Proteomes" id="UP000003465"/>
    </source>
</evidence>
<accession>A0A656GKE4</accession>
<evidence type="ECO:0000259" key="1">
    <source>
        <dbReference type="Pfam" id="PF21077"/>
    </source>
</evidence>
<dbReference type="Pfam" id="PF21078">
    <property type="entry name" value="GDH_HM3"/>
    <property type="match status" value="1"/>
</dbReference>
<dbReference type="EMBL" id="AEAG01001900">
    <property type="protein sequence ID" value="EGH26097.1"/>
    <property type="molecule type" value="Genomic_DNA"/>
</dbReference>
<dbReference type="Pfam" id="PF21077">
    <property type="entry name" value="GDH_ACT3"/>
    <property type="match status" value="1"/>
</dbReference>
<dbReference type="InterPro" id="IPR049064">
    <property type="entry name" value="NAD_Glu_DH_ACT3"/>
</dbReference>
<organism evidence="2 3">
    <name type="scientific">Pseudomonas amygdali pv. mori str. 301020</name>
    <dbReference type="NCBI Taxonomy" id="629261"/>
    <lineage>
        <taxon>Bacteria</taxon>
        <taxon>Pseudomonadati</taxon>
        <taxon>Pseudomonadota</taxon>
        <taxon>Gammaproteobacteria</taxon>
        <taxon>Pseudomonadales</taxon>
        <taxon>Pseudomonadaceae</taxon>
        <taxon>Pseudomonas</taxon>
        <taxon>Pseudomonas amygdali</taxon>
    </lineage>
</organism>
<dbReference type="GO" id="GO:0004069">
    <property type="term" value="F:L-aspartate:2-oxoglutarate aminotransferase activity"/>
    <property type="evidence" value="ECO:0007669"/>
    <property type="project" value="InterPro"/>
</dbReference>
<name>A0A656GKE4_PSEA0</name>
<dbReference type="InterPro" id="IPR049056">
    <property type="entry name" value="NAD_Glu_DH_HM3"/>
</dbReference>
<feature type="non-terminal residue" evidence="2">
    <location>
        <position position="1"/>
    </location>
</feature>
<dbReference type="PANTHER" id="PTHR43403:SF1">
    <property type="entry name" value="NAD-SPECIFIC GLUTAMATE DEHYDROGENASE"/>
    <property type="match status" value="1"/>
</dbReference>
<feature type="non-terminal residue" evidence="2">
    <location>
        <position position="110"/>
    </location>
</feature>
<comment type="caution">
    <text evidence="2">The sequence shown here is derived from an EMBL/GenBank/DDBJ whole genome shotgun (WGS) entry which is preliminary data.</text>
</comment>
<reference evidence="2 3" key="1">
    <citation type="journal article" date="2011" name="PLoS Pathog.">
        <title>Dynamic evolution of pathogenicity revealed by sequencing and comparative genomics of 19 Pseudomonas syringae isolates.</title>
        <authorList>
            <person name="Baltrus D.A."/>
            <person name="Nishimura M.T."/>
            <person name="Romanchuk A."/>
            <person name="Chang J.H."/>
            <person name="Mukhtar M.S."/>
            <person name="Cherkis K."/>
            <person name="Roach J."/>
            <person name="Grant S.R."/>
            <person name="Jones C.D."/>
            <person name="Dangl J.L."/>
        </authorList>
    </citation>
    <scope>NUCLEOTIDE SEQUENCE [LARGE SCALE GENOMIC DNA]</scope>
    <source>
        <strain evidence="2 3">301020</strain>
    </source>
</reference>
<gene>
    <name evidence="2" type="ORF">PSYMO_33585</name>
</gene>
<evidence type="ECO:0000313" key="2">
    <source>
        <dbReference type="EMBL" id="EGH26097.1"/>
    </source>
</evidence>
<dbReference type="GO" id="GO:0006538">
    <property type="term" value="P:L-glutamate catabolic process"/>
    <property type="evidence" value="ECO:0007669"/>
    <property type="project" value="InterPro"/>
</dbReference>
<dbReference type="PANTHER" id="PTHR43403">
    <property type="entry name" value="NAD-SPECIFIC GLUTAMATE DEHYDROGENASE"/>
    <property type="match status" value="1"/>
</dbReference>
<dbReference type="GO" id="GO:0004352">
    <property type="term" value="F:glutamate dehydrogenase (NAD+) activity"/>
    <property type="evidence" value="ECO:0007669"/>
    <property type="project" value="InterPro"/>
</dbReference>
<dbReference type="Proteomes" id="UP000003465">
    <property type="component" value="Unassembled WGS sequence"/>
</dbReference>
<protein>
    <submittedName>
        <fullName evidence="2">NAD-glutamate dehydrogenase</fullName>
    </submittedName>
</protein>
<feature type="domain" description="NAD-glutamate dehydrogenase ACT3" evidence="1">
    <location>
        <begin position="3"/>
        <end position="72"/>
    </location>
</feature>
<sequence>QPLAGGRQQLHCKLYHADTPLALSDVLPILENLGLRVLGEFPYRLHHANGREFWIHDFAFTYGEGLNLDIQQLNDTLQDAFVHIVRGDAENDAFNRLVLTAGLPWRDVAL</sequence>
<dbReference type="AlphaFoldDB" id="A0A656GKE4"/>
<dbReference type="InterPro" id="IPR007780">
    <property type="entry name" value="NAD_Glu_DH_bac"/>
</dbReference>